<gene>
    <name evidence="1" type="ORF">SD37_25045</name>
</gene>
<dbReference type="EMBL" id="CP016174">
    <property type="protein sequence ID" value="ANN18572.1"/>
    <property type="molecule type" value="Genomic_DNA"/>
</dbReference>
<sequence length="194" mass="20845">MSDQSARWVDATQLPEELVALIDALRPGEDVLITRDGETIAKISGAYPEAKGFAAPASEDITVVATAMKLSASARDSLSERLGPGYLVLDLHSAPPTVDVLLVPPASPQLIGNFRALYPKARIVITEIEDAELGVKYEGPVRRLLDAGAEAYIPSSTIPRLAEQLDRTMTQLRQLTGDSSAPLTIESPRDRALE</sequence>
<dbReference type="KEGG" id="aori:SD37_25045"/>
<proteinExistence type="predicted"/>
<dbReference type="Proteomes" id="UP000093695">
    <property type="component" value="Chromosome"/>
</dbReference>
<dbReference type="RefSeq" id="WP_044851956.1">
    <property type="nucleotide sequence ID" value="NZ_CP016174.1"/>
</dbReference>
<accession>A0A193C271</accession>
<name>A0A193C271_AMYOR</name>
<keyword evidence="2" id="KW-1185">Reference proteome</keyword>
<evidence type="ECO:0000313" key="2">
    <source>
        <dbReference type="Proteomes" id="UP000093695"/>
    </source>
</evidence>
<organism evidence="1 2">
    <name type="scientific">Amycolatopsis orientalis</name>
    <name type="common">Nocardia orientalis</name>
    <dbReference type="NCBI Taxonomy" id="31958"/>
    <lineage>
        <taxon>Bacteria</taxon>
        <taxon>Bacillati</taxon>
        <taxon>Actinomycetota</taxon>
        <taxon>Actinomycetes</taxon>
        <taxon>Pseudonocardiales</taxon>
        <taxon>Pseudonocardiaceae</taxon>
        <taxon>Amycolatopsis</taxon>
    </lineage>
</organism>
<protein>
    <submittedName>
        <fullName evidence="1">Uncharacterized protein</fullName>
    </submittedName>
</protein>
<dbReference type="AlphaFoldDB" id="A0A193C271"/>
<reference evidence="1 2" key="1">
    <citation type="journal article" date="2015" name="Genome Announc.">
        <title>Draft Genome Sequence of Norvancomycin-Producing Strain Amycolatopsis orientalis CPCC200066.</title>
        <authorList>
            <person name="Lei X."/>
            <person name="Yuan F."/>
            <person name="Shi Y."/>
            <person name="Li X."/>
            <person name="Wang L."/>
            <person name="Hong B."/>
        </authorList>
    </citation>
    <scope>NUCLEOTIDE SEQUENCE [LARGE SCALE GENOMIC DNA]</scope>
    <source>
        <strain evidence="1 2">B-37</strain>
    </source>
</reference>
<evidence type="ECO:0000313" key="1">
    <source>
        <dbReference type="EMBL" id="ANN18572.1"/>
    </source>
</evidence>
<dbReference type="STRING" id="31958.SD37_25045"/>